<organism evidence="1 2">
    <name type="scientific">Desulfonema magnum</name>
    <dbReference type="NCBI Taxonomy" id="45655"/>
    <lineage>
        <taxon>Bacteria</taxon>
        <taxon>Pseudomonadati</taxon>
        <taxon>Thermodesulfobacteriota</taxon>
        <taxon>Desulfobacteria</taxon>
        <taxon>Desulfobacterales</taxon>
        <taxon>Desulfococcaceae</taxon>
        <taxon>Desulfonema</taxon>
    </lineage>
</organism>
<evidence type="ECO:0000313" key="1">
    <source>
        <dbReference type="EMBL" id="QTA91455.1"/>
    </source>
</evidence>
<dbReference type="EMBL" id="CP061800">
    <property type="protein sequence ID" value="QTA91455.1"/>
    <property type="molecule type" value="Genomic_DNA"/>
</dbReference>
<gene>
    <name evidence="1" type="ORF">dnm_075220</name>
</gene>
<dbReference type="AlphaFoldDB" id="A0A975GRZ0"/>
<protein>
    <submittedName>
        <fullName evidence="1">Uncharacterized protein</fullName>
    </submittedName>
</protein>
<dbReference type="Proteomes" id="UP000663722">
    <property type="component" value="Chromosome"/>
</dbReference>
<evidence type="ECO:0000313" key="2">
    <source>
        <dbReference type="Proteomes" id="UP000663722"/>
    </source>
</evidence>
<reference evidence="1" key="1">
    <citation type="journal article" date="2021" name="Microb. Physiol.">
        <title>Proteogenomic Insights into the Physiology of Marine, Sulfate-Reducing, Filamentous Desulfonema limicola and Desulfonema magnum.</title>
        <authorList>
            <person name="Schnaars V."/>
            <person name="Wohlbrand L."/>
            <person name="Scheve S."/>
            <person name="Hinrichs C."/>
            <person name="Reinhardt R."/>
            <person name="Rabus R."/>
        </authorList>
    </citation>
    <scope>NUCLEOTIDE SEQUENCE</scope>
    <source>
        <strain evidence="1">4be13</strain>
    </source>
</reference>
<keyword evidence="2" id="KW-1185">Reference proteome</keyword>
<proteinExistence type="predicted"/>
<sequence>MKCRSRFVIRLRLSRWHGGLALSSQLLSRDSASVCRDDSF</sequence>
<dbReference type="KEGG" id="dmm:dnm_075220"/>
<name>A0A975GRZ0_9BACT</name>
<accession>A0A975GRZ0</accession>